<dbReference type="InterPro" id="IPR051728">
    <property type="entry name" value="RING-FYVE_E3_ubiquitin-ligase"/>
</dbReference>
<feature type="domain" description="RING-type" evidence="7">
    <location>
        <begin position="375"/>
        <end position="410"/>
    </location>
</feature>
<dbReference type="CDD" id="cd00065">
    <property type="entry name" value="FYVE_like_SF"/>
    <property type="match status" value="1"/>
</dbReference>
<feature type="compositionally biased region" description="Low complexity" evidence="6">
    <location>
        <begin position="195"/>
        <end position="212"/>
    </location>
</feature>
<dbReference type="Pfam" id="PF13920">
    <property type="entry name" value="zf-C3HC4_3"/>
    <property type="match status" value="1"/>
</dbReference>
<dbReference type="InterPro" id="IPR000306">
    <property type="entry name" value="Znf_FYVE"/>
</dbReference>
<dbReference type="GO" id="GO:0061630">
    <property type="term" value="F:ubiquitin protein ligase activity"/>
    <property type="evidence" value="ECO:0007669"/>
    <property type="project" value="TreeGrafter"/>
</dbReference>
<feature type="domain" description="FYVE-type" evidence="8">
    <location>
        <begin position="8"/>
        <end position="69"/>
    </location>
</feature>
<keyword evidence="10" id="KW-1185">Reference proteome</keyword>
<evidence type="ECO:0000259" key="8">
    <source>
        <dbReference type="PROSITE" id="PS50178"/>
    </source>
</evidence>
<dbReference type="InterPro" id="IPR013083">
    <property type="entry name" value="Znf_RING/FYVE/PHD"/>
</dbReference>
<evidence type="ECO:0000256" key="6">
    <source>
        <dbReference type="SAM" id="MobiDB-lite"/>
    </source>
</evidence>
<dbReference type="SUPFAM" id="SSF57903">
    <property type="entry name" value="FYVE/PHD zinc finger"/>
    <property type="match status" value="1"/>
</dbReference>
<dbReference type="CDD" id="cd16500">
    <property type="entry name" value="RING-HC_CARP"/>
    <property type="match status" value="1"/>
</dbReference>
<dbReference type="EMBL" id="CAJNOC010000228">
    <property type="protein sequence ID" value="CAF0730319.1"/>
    <property type="molecule type" value="Genomic_DNA"/>
</dbReference>
<keyword evidence="4" id="KW-0862">Zinc</keyword>
<evidence type="ECO:0000256" key="3">
    <source>
        <dbReference type="ARBA" id="ARBA00022771"/>
    </source>
</evidence>
<dbReference type="SUPFAM" id="SSF68906">
    <property type="entry name" value="SAP domain"/>
    <property type="match status" value="1"/>
</dbReference>
<evidence type="ECO:0000256" key="1">
    <source>
        <dbReference type="ARBA" id="ARBA00004202"/>
    </source>
</evidence>
<dbReference type="InterPro" id="IPR001841">
    <property type="entry name" value="Znf_RING"/>
</dbReference>
<dbReference type="InterPro" id="IPR057299">
    <property type="entry name" value="RNF34_RFFL_SAP"/>
</dbReference>
<evidence type="ECO:0000313" key="9">
    <source>
        <dbReference type="EMBL" id="CAF0730319.1"/>
    </source>
</evidence>
<dbReference type="GO" id="GO:0043161">
    <property type="term" value="P:proteasome-mediated ubiquitin-dependent protein catabolic process"/>
    <property type="evidence" value="ECO:0007669"/>
    <property type="project" value="TreeGrafter"/>
</dbReference>
<dbReference type="InterPro" id="IPR036361">
    <property type="entry name" value="SAP_dom_sf"/>
</dbReference>
<feature type="region of interest" description="Disordered" evidence="6">
    <location>
        <begin position="125"/>
        <end position="156"/>
    </location>
</feature>
<dbReference type="PANTHER" id="PTHR14879:SF15">
    <property type="entry name" value="E3 UBIQUITIN-PROTEIN LIGASE RIFIFYLIN-LIKE PROTEIN"/>
    <property type="match status" value="1"/>
</dbReference>
<feature type="compositionally biased region" description="Low complexity" evidence="6">
    <location>
        <begin position="128"/>
        <end position="156"/>
    </location>
</feature>
<dbReference type="InterPro" id="IPR017455">
    <property type="entry name" value="Znf_FYVE-rel"/>
</dbReference>
<feature type="region of interest" description="Disordered" evidence="6">
    <location>
        <begin position="180"/>
        <end position="216"/>
    </location>
</feature>
<dbReference type="FunFam" id="3.30.40.10:FF:000110">
    <property type="entry name" value="E3 ubiquitin-protein ligase RNF34 isoform X1"/>
    <property type="match status" value="1"/>
</dbReference>
<evidence type="ECO:0000256" key="4">
    <source>
        <dbReference type="ARBA" id="ARBA00022833"/>
    </source>
</evidence>
<evidence type="ECO:0000259" key="7">
    <source>
        <dbReference type="PROSITE" id="PS50089"/>
    </source>
</evidence>
<comment type="caution">
    <text evidence="9">The sequence shown here is derived from an EMBL/GenBank/DDBJ whole genome shotgun (WGS) entry which is preliminary data.</text>
</comment>
<keyword evidence="2" id="KW-0479">Metal-binding</keyword>
<feature type="region of interest" description="Disordered" evidence="6">
    <location>
        <begin position="232"/>
        <end position="279"/>
    </location>
</feature>
<dbReference type="Gene3D" id="3.30.40.10">
    <property type="entry name" value="Zinc/RING finger domain, C3HC4 (zinc finger)"/>
    <property type="match status" value="1"/>
</dbReference>
<evidence type="ECO:0000313" key="10">
    <source>
        <dbReference type="Proteomes" id="UP000663879"/>
    </source>
</evidence>
<evidence type="ECO:0000256" key="5">
    <source>
        <dbReference type="PROSITE-ProRule" id="PRU00175"/>
    </source>
</evidence>
<gene>
    <name evidence="9" type="ORF">OXX778_LOCUS2800</name>
</gene>
<dbReference type="PROSITE" id="PS50089">
    <property type="entry name" value="ZF_RING_2"/>
    <property type="match status" value="1"/>
</dbReference>
<dbReference type="InterPro" id="IPR011011">
    <property type="entry name" value="Znf_FYVE_PHD"/>
</dbReference>
<sequence>MSASSNETNNTDSCENCSSGFSLFKRKKTCSMCNQSFCQFCITRLPKTEEQNQSSTTRSNSSERICSSCKTICAPETNADDLLKLKLKHIRCILNRANIPTNTCKEKRDLVDLMISNKHKFRKFHRPTTTQNPQQQQQQQQQQSSQSTSSTQNSFNNTVNSIINNVQDFVSFNLNSVLNPNPVPCPPPPPRPDNRQNYNTSSSSTSSTSSNNIGSMFNFLGEQIPNVFSNTFSQFNDNQETSSESRAQQNVPETQPHRAPTPPPPPSQPQPSQPTNLKRRASISDLKTEAEIENLSIKQIKEILANNFVEFKGCCERQELIDKLKRLYKSHQENKRLEKEINNNAFGGVGGDGVQNNVSSDSSNQKTIVDESDFCKICMESIIDCVLIECGHMCSCIKCGKQLAECPICRQNVVRVLRVFKS</sequence>
<dbReference type="SUPFAM" id="SSF57850">
    <property type="entry name" value="RING/U-box"/>
    <property type="match status" value="1"/>
</dbReference>
<feature type="compositionally biased region" description="Polar residues" evidence="6">
    <location>
        <begin position="232"/>
        <end position="253"/>
    </location>
</feature>
<accession>A0A813MUV8</accession>
<dbReference type="GO" id="GO:0005886">
    <property type="term" value="C:plasma membrane"/>
    <property type="evidence" value="ECO:0007669"/>
    <property type="project" value="UniProtKB-SubCell"/>
</dbReference>
<dbReference type="Pfam" id="PF23632">
    <property type="entry name" value="SAP_RNF34_RFFL"/>
    <property type="match status" value="1"/>
</dbReference>
<dbReference type="GO" id="GO:1902042">
    <property type="term" value="P:negative regulation of extrinsic apoptotic signaling pathway via death domain receptors"/>
    <property type="evidence" value="ECO:0007669"/>
    <property type="project" value="TreeGrafter"/>
</dbReference>
<dbReference type="SMART" id="SM00184">
    <property type="entry name" value="RING"/>
    <property type="match status" value="2"/>
</dbReference>
<feature type="compositionally biased region" description="Pro residues" evidence="6">
    <location>
        <begin position="259"/>
        <end position="272"/>
    </location>
</feature>
<reference evidence="9" key="1">
    <citation type="submission" date="2021-02" db="EMBL/GenBank/DDBJ databases">
        <authorList>
            <person name="Nowell W R."/>
        </authorList>
    </citation>
    <scope>NUCLEOTIDE SEQUENCE</scope>
    <source>
        <strain evidence="9">Ploen Becks lab</strain>
    </source>
</reference>
<dbReference type="GO" id="GO:0005737">
    <property type="term" value="C:cytoplasm"/>
    <property type="evidence" value="ECO:0007669"/>
    <property type="project" value="TreeGrafter"/>
</dbReference>
<comment type="subcellular location">
    <subcellularLocation>
        <location evidence="1">Cell membrane</location>
        <topology evidence="1">Peripheral membrane protein</topology>
    </subcellularLocation>
</comment>
<dbReference type="OrthoDB" id="3045089at2759"/>
<feature type="compositionally biased region" description="Pro residues" evidence="6">
    <location>
        <begin position="181"/>
        <end position="191"/>
    </location>
</feature>
<dbReference type="InterPro" id="IPR055111">
    <property type="entry name" value="RNF34_RFFL_HeH"/>
</dbReference>
<dbReference type="Pfam" id="PF22968">
    <property type="entry name" value="RNF34L-like_3rd"/>
    <property type="match status" value="1"/>
</dbReference>
<dbReference type="AlphaFoldDB" id="A0A813MUV8"/>
<protein>
    <submittedName>
        <fullName evidence="9">Uncharacterized protein</fullName>
    </submittedName>
</protein>
<dbReference type="PANTHER" id="PTHR14879">
    <property type="entry name" value="CASPASE REGULATOR, RING FINGER DOMAIN-CONTAINING"/>
    <property type="match status" value="1"/>
</dbReference>
<keyword evidence="3 5" id="KW-0863">Zinc-finger</keyword>
<dbReference type="Gene3D" id="1.10.720.140">
    <property type="match status" value="1"/>
</dbReference>
<evidence type="ECO:0000256" key="2">
    <source>
        <dbReference type="ARBA" id="ARBA00022723"/>
    </source>
</evidence>
<dbReference type="GO" id="GO:0008270">
    <property type="term" value="F:zinc ion binding"/>
    <property type="evidence" value="ECO:0007669"/>
    <property type="project" value="UniProtKB-KW"/>
</dbReference>
<dbReference type="PROSITE" id="PS50178">
    <property type="entry name" value="ZF_FYVE"/>
    <property type="match status" value="1"/>
</dbReference>
<proteinExistence type="predicted"/>
<organism evidence="9 10">
    <name type="scientific">Brachionus calyciflorus</name>
    <dbReference type="NCBI Taxonomy" id="104777"/>
    <lineage>
        <taxon>Eukaryota</taxon>
        <taxon>Metazoa</taxon>
        <taxon>Spiralia</taxon>
        <taxon>Gnathifera</taxon>
        <taxon>Rotifera</taxon>
        <taxon>Eurotatoria</taxon>
        <taxon>Monogononta</taxon>
        <taxon>Pseudotrocha</taxon>
        <taxon>Ploima</taxon>
        <taxon>Brachionidae</taxon>
        <taxon>Brachionus</taxon>
    </lineage>
</organism>
<dbReference type="Proteomes" id="UP000663879">
    <property type="component" value="Unassembled WGS sequence"/>
</dbReference>
<dbReference type="GO" id="GO:0070936">
    <property type="term" value="P:protein K48-linked ubiquitination"/>
    <property type="evidence" value="ECO:0007669"/>
    <property type="project" value="TreeGrafter"/>
</dbReference>
<name>A0A813MUV8_9BILA</name>
<dbReference type="Pfam" id="PF01363">
    <property type="entry name" value="FYVE"/>
    <property type="match status" value="1"/>
</dbReference>